<organism evidence="2 3">
    <name type="scientific">Aureobasidium melanogenum (strain CBS 110374)</name>
    <name type="common">Aureobasidium pullulans var. melanogenum</name>
    <dbReference type="NCBI Taxonomy" id="1043003"/>
    <lineage>
        <taxon>Eukaryota</taxon>
        <taxon>Fungi</taxon>
        <taxon>Dikarya</taxon>
        <taxon>Ascomycota</taxon>
        <taxon>Pezizomycotina</taxon>
        <taxon>Dothideomycetes</taxon>
        <taxon>Dothideomycetidae</taxon>
        <taxon>Dothideales</taxon>
        <taxon>Saccotheciaceae</taxon>
        <taxon>Aureobasidium</taxon>
    </lineage>
</organism>
<proteinExistence type="predicted"/>
<feature type="region of interest" description="Disordered" evidence="1">
    <location>
        <begin position="1"/>
        <end position="219"/>
    </location>
</feature>
<feature type="compositionally biased region" description="Polar residues" evidence="1">
    <location>
        <begin position="129"/>
        <end position="142"/>
    </location>
</feature>
<feature type="compositionally biased region" description="Low complexity" evidence="1">
    <location>
        <begin position="35"/>
        <end position="53"/>
    </location>
</feature>
<feature type="compositionally biased region" description="Basic residues" evidence="1">
    <location>
        <begin position="168"/>
        <end position="180"/>
    </location>
</feature>
<dbReference type="EMBL" id="KL584834">
    <property type="protein sequence ID" value="KEQ62458.1"/>
    <property type="molecule type" value="Genomic_DNA"/>
</dbReference>
<dbReference type="AlphaFoldDB" id="A0A074VPL3"/>
<dbReference type="RefSeq" id="XP_040879481.1">
    <property type="nucleotide sequence ID" value="XM_041028168.1"/>
</dbReference>
<dbReference type="HOGENOM" id="CLU_1142397_0_0_1"/>
<protein>
    <submittedName>
        <fullName evidence="2">Uncharacterized protein</fullName>
    </submittedName>
</protein>
<evidence type="ECO:0000256" key="1">
    <source>
        <dbReference type="SAM" id="MobiDB-lite"/>
    </source>
</evidence>
<accession>A0A074VPL3</accession>
<dbReference type="Proteomes" id="UP000030672">
    <property type="component" value="Unassembled WGS sequence"/>
</dbReference>
<reference evidence="2 3" key="1">
    <citation type="journal article" date="2014" name="BMC Genomics">
        <title>Genome sequencing of four Aureobasidium pullulans varieties: biotechnological potential, stress tolerance, and description of new species.</title>
        <authorList>
            <person name="Gostin Ar C."/>
            <person name="Ohm R.A."/>
            <person name="Kogej T."/>
            <person name="Sonjak S."/>
            <person name="Turk M."/>
            <person name="Zajc J."/>
            <person name="Zalar P."/>
            <person name="Grube M."/>
            <person name="Sun H."/>
            <person name="Han J."/>
            <person name="Sharma A."/>
            <person name="Chiniquy J."/>
            <person name="Ngan C.Y."/>
            <person name="Lipzen A."/>
            <person name="Barry K."/>
            <person name="Grigoriev I.V."/>
            <person name="Gunde-Cimerman N."/>
        </authorList>
    </citation>
    <scope>NUCLEOTIDE SEQUENCE [LARGE SCALE GENOMIC DNA]</scope>
    <source>
        <strain evidence="2 3">CBS 110374</strain>
    </source>
</reference>
<dbReference type="GeneID" id="63921541"/>
<evidence type="ECO:0000313" key="3">
    <source>
        <dbReference type="Proteomes" id="UP000030672"/>
    </source>
</evidence>
<gene>
    <name evidence="2" type="ORF">M437DRAFT_84799</name>
</gene>
<evidence type="ECO:0000313" key="2">
    <source>
        <dbReference type="EMBL" id="KEQ62458.1"/>
    </source>
</evidence>
<name>A0A074VPL3_AURM1</name>
<sequence>MAENEHIMTTRAKQRSRAGASNDTTPTVLPAVPESTTITKRTSSTKSKAPSTKPVTATTSRSAGKKSVYNPDLSSDAEDNVTVAIPGRGKKPVYNSDPGSDAEDNITVLPPPITTQPKSIKGRGKERQVSNVSSTLNDNMQALSFKDPMPPLALLTNGKQRTATTHKATPKKATSRKPKTKPPTSDYEFSDPIPAAQTPESRAVHPEYPNLPPEVPVDDEGVPTAYYAKVDGKVKIWGKKRGD</sequence>
<keyword evidence="3" id="KW-1185">Reference proteome</keyword>